<dbReference type="AlphaFoldDB" id="A0A151GG88"/>
<dbReference type="GeneID" id="63720718"/>
<evidence type="ECO:0000313" key="2">
    <source>
        <dbReference type="EMBL" id="KYK56109.1"/>
    </source>
</evidence>
<evidence type="ECO:0000256" key="1">
    <source>
        <dbReference type="SAM" id="MobiDB-lite"/>
    </source>
</evidence>
<proteinExistence type="predicted"/>
<accession>A0A151GG88</accession>
<sequence>MSTEGVGVPAARQRRESRRPEREEVEGGRRRPKGTTRRGAQEEEEGEGSAQRRHTTAPPDGVARAPGSAVAWYGLGRTGDGKHHGDENSNWNSKRPSGGLIHGSLGVRAGPLLLLRRGGSPRVVGVVEPGSPSPSLSSAQPCPFPLAVIVGGWPSMARRASWRHELASRSMLSAARRQRCTFTDGQEGEPRTRAVGSRRRQMAAAAAAAAGAESWATPLRAGPRGLGVACRRAGARASGMPPSRPRHENVCCVGGTRRAGFERGGGAVKSHAQ</sequence>
<dbReference type="InParanoid" id="A0A151GG88"/>
<keyword evidence="3" id="KW-1185">Reference proteome</keyword>
<protein>
    <submittedName>
        <fullName evidence="2">Uncharacterized protein</fullName>
    </submittedName>
</protein>
<dbReference type="RefSeq" id="XP_040655461.1">
    <property type="nucleotide sequence ID" value="XM_040805357.1"/>
</dbReference>
<feature type="compositionally biased region" description="Basic and acidic residues" evidence="1">
    <location>
        <begin position="18"/>
        <end position="29"/>
    </location>
</feature>
<dbReference type="EMBL" id="LAYC01000003">
    <property type="protein sequence ID" value="KYK56109.1"/>
    <property type="molecule type" value="Genomic_DNA"/>
</dbReference>
<feature type="region of interest" description="Disordered" evidence="1">
    <location>
        <begin position="1"/>
        <end position="97"/>
    </location>
</feature>
<evidence type="ECO:0000313" key="3">
    <source>
        <dbReference type="Proteomes" id="UP000076580"/>
    </source>
</evidence>
<dbReference type="Proteomes" id="UP000076580">
    <property type="component" value="Chromosome 03"/>
</dbReference>
<reference evidence="2 3" key="1">
    <citation type="journal article" date="2016" name="Sci. Rep.">
        <title>Insights into Adaptations to a Near-Obligate Nematode Endoparasitic Lifestyle from the Finished Genome of Drechmeria coniospora.</title>
        <authorList>
            <person name="Zhang L."/>
            <person name="Zhou Z."/>
            <person name="Guo Q."/>
            <person name="Fokkens L."/>
            <person name="Miskei M."/>
            <person name="Pocsi I."/>
            <person name="Zhang W."/>
            <person name="Chen M."/>
            <person name="Wang L."/>
            <person name="Sun Y."/>
            <person name="Donzelli B.G."/>
            <person name="Gibson D.M."/>
            <person name="Nelson D.R."/>
            <person name="Luo J.G."/>
            <person name="Rep M."/>
            <person name="Liu H."/>
            <person name="Yang S."/>
            <person name="Wang J."/>
            <person name="Krasnoff S.B."/>
            <person name="Xu Y."/>
            <person name="Molnar I."/>
            <person name="Lin M."/>
        </authorList>
    </citation>
    <scope>NUCLEOTIDE SEQUENCE [LARGE SCALE GENOMIC DNA]</scope>
    <source>
        <strain evidence="2 3">ARSEF 6962</strain>
    </source>
</reference>
<comment type="caution">
    <text evidence="2">The sequence shown here is derived from an EMBL/GenBank/DDBJ whole genome shotgun (WGS) entry which is preliminary data.</text>
</comment>
<gene>
    <name evidence="2" type="ORF">DCS_08075</name>
</gene>
<name>A0A151GG88_DRECN</name>
<organism evidence="2 3">
    <name type="scientific">Drechmeria coniospora</name>
    <name type="common">Nematophagous fungus</name>
    <name type="synonym">Meria coniospora</name>
    <dbReference type="NCBI Taxonomy" id="98403"/>
    <lineage>
        <taxon>Eukaryota</taxon>
        <taxon>Fungi</taxon>
        <taxon>Dikarya</taxon>
        <taxon>Ascomycota</taxon>
        <taxon>Pezizomycotina</taxon>
        <taxon>Sordariomycetes</taxon>
        <taxon>Hypocreomycetidae</taxon>
        <taxon>Hypocreales</taxon>
        <taxon>Ophiocordycipitaceae</taxon>
        <taxon>Drechmeria</taxon>
    </lineage>
</organism>